<dbReference type="Proteomes" id="UP000024816">
    <property type="component" value="Unassembled WGS sequence"/>
</dbReference>
<name>A0A059FF90_9PROT</name>
<dbReference type="PATRIC" id="fig|1280952.3.peg.1661"/>
<evidence type="ECO:0000313" key="3">
    <source>
        <dbReference type="Proteomes" id="UP000024816"/>
    </source>
</evidence>
<evidence type="ECO:0000313" key="2">
    <source>
        <dbReference type="EMBL" id="KCZ89294.1"/>
    </source>
</evidence>
<comment type="caution">
    <text evidence="2">The sequence shown here is derived from an EMBL/GenBank/DDBJ whole genome shotgun (WGS) entry which is preliminary data.</text>
</comment>
<keyword evidence="3" id="KW-1185">Reference proteome</keyword>
<proteinExistence type="predicted"/>
<dbReference type="AlphaFoldDB" id="A0A059FF90"/>
<dbReference type="EMBL" id="ARYJ01000004">
    <property type="protein sequence ID" value="KCZ89294.1"/>
    <property type="molecule type" value="Genomic_DNA"/>
</dbReference>
<reference evidence="2 3" key="1">
    <citation type="journal article" date="2014" name="Antonie Van Leeuwenhoek">
        <title>Hyphomonas beringensis sp. nov. and Hyphomonas chukchiensis sp. nov., isolated from surface seawater of the Bering Sea and Chukchi Sea.</title>
        <authorList>
            <person name="Li C."/>
            <person name="Lai Q."/>
            <person name="Li G."/>
            <person name="Dong C."/>
            <person name="Wang J."/>
            <person name="Liao Y."/>
            <person name="Shao Z."/>
        </authorList>
    </citation>
    <scope>NUCLEOTIDE SEQUENCE [LARGE SCALE GENOMIC DNA]</scope>
    <source>
        <strain evidence="2 3">VP2</strain>
    </source>
</reference>
<gene>
    <name evidence="2" type="ORF">HJA_08352</name>
</gene>
<feature type="compositionally biased region" description="Polar residues" evidence="1">
    <location>
        <begin position="34"/>
        <end position="44"/>
    </location>
</feature>
<feature type="compositionally biased region" description="Acidic residues" evidence="1">
    <location>
        <begin position="45"/>
        <end position="55"/>
    </location>
</feature>
<organism evidence="2 3">
    <name type="scientific">Hyphomonas jannaschiana VP2</name>
    <dbReference type="NCBI Taxonomy" id="1280952"/>
    <lineage>
        <taxon>Bacteria</taxon>
        <taxon>Pseudomonadati</taxon>
        <taxon>Pseudomonadota</taxon>
        <taxon>Alphaproteobacteria</taxon>
        <taxon>Hyphomonadales</taxon>
        <taxon>Hyphomonadaceae</taxon>
        <taxon>Hyphomonas</taxon>
    </lineage>
</organism>
<protein>
    <submittedName>
        <fullName evidence="2">Uncharacterized protein</fullName>
    </submittedName>
</protein>
<accession>A0A059FF90</accession>
<dbReference type="STRING" id="1280952.HJA_08352"/>
<feature type="region of interest" description="Disordered" evidence="1">
    <location>
        <begin position="34"/>
        <end position="75"/>
    </location>
</feature>
<sequence length="171" mass="17904">MRYIGLCSALLIFPAACDDAVGSGYPETTSGAVIESSITEASDTPSEEGAAEESAESTADAGSEETGDTPEERMASLGLSREMDYTCDQSGMSAHVVLYGDEDVAAVIIPGKVNVPLYLDCSPTRIGPECSDGQFTAHINTLEDKAMFSELKDAAPLVCTMAVPEPVPELE</sequence>
<evidence type="ECO:0000256" key="1">
    <source>
        <dbReference type="SAM" id="MobiDB-lite"/>
    </source>
</evidence>